<reference evidence="8" key="1">
    <citation type="journal article" date="2010" name="Nat. Biotechnol.">
        <title>Draft genome sequence of the oilseed species Ricinus communis.</title>
        <authorList>
            <person name="Chan A.P."/>
            <person name="Crabtree J."/>
            <person name="Zhao Q."/>
            <person name="Lorenzi H."/>
            <person name="Orvis J."/>
            <person name="Puiu D."/>
            <person name="Melake-Berhan A."/>
            <person name="Jones K.M."/>
            <person name="Redman J."/>
            <person name="Chen G."/>
            <person name="Cahoon E.B."/>
            <person name="Gedil M."/>
            <person name="Stanke M."/>
            <person name="Haas B.J."/>
            <person name="Wortman J.R."/>
            <person name="Fraser-Liggett C.M."/>
            <person name="Ravel J."/>
            <person name="Rabinowicz P.D."/>
        </authorList>
    </citation>
    <scope>NUCLEOTIDE SEQUENCE [LARGE SCALE GENOMIC DNA]</scope>
    <source>
        <strain evidence="8">cv. Hale</strain>
    </source>
</reference>
<protein>
    <recommendedName>
        <fullName evidence="6">S-protein homolog</fullName>
    </recommendedName>
</protein>
<dbReference type="GO" id="GO:0005576">
    <property type="term" value="C:extracellular region"/>
    <property type="evidence" value="ECO:0007669"/>
    <property type="project" value="UniProtKB-SubCell"/>
</dbReference>
<evidence type="ECO:0000256" key="4">
    <source>
        <dbReference type="ARBA" id="ARBA00022525"/>
    </source>
</evidence>
<evidence type="ECO:0000256" key="1">
    <source>
        <dbReference type="ARBA" id="ARBA00004613"/>
    </source>
</evidence>
<proteinExistence type="inferred from homology"/>
<keyword evidence="8" id="KW-1185">Reference proteome</keyword>
<feature type="signal peptide" evidence="6">
    <location>
        <begin position="1"/>
        <end position="25"/>
    </location>
</feature>
<accession>B9RTI2</accession>
<comment type="subcellular location">
    <subcellularLocation>
        <location evidence="1 6">Secreted</location>
    </subcellularLocation>
</comment>
<dbReference type="AlphaFoldDB" id="B9RTI2"/>
<sequence>MRTSSSYVLLLLMALALAMTQSCSGLFKRYHVHIVNNLEGGITNDLYLQCKSGDDDLGMQRVRAKDEFHFTFRKNLWGTTLYWCNFGWGKSHGGSFKVWWGGKNFTSTTGRNCVWSARNDGLYLLNVRINQFTRYYLWDK</sequence>
<dbReference type="PANTHER" id="PTHR31232">
    <property type="match status" value="1"/>
</dbReference>
<evidence type="ECO:0000256" key="5">
    <source>
        <dbReference type="ARBA" id="ARBA00022729"/>
    </source>
</evidence>
<dbReference type="PANTHER" id="PTHR31232:SF146">
    <property type="entry name" value="S-PROTEIN HOMOLOG"/>
    <property type="match status" value="1"/>
</dbReference>
<evidence type="ECO:0000256" key="2">
    <source>
        <dbReference type="ARBA" id="ARBA00005581"/>
    </source>
</evidence>
<dbReference type="GO" id="GO:0060320">
    <property type="term" value="P:rejection of self pollen"/>
    <property type="evidence" value="ECO:0007669"/>
    <property type="project" value="UniProtKB-KW"/>
</dbReference>
<evidence type="ECO:0000256" key="6">
    <source>
        <dbReference type="RuleBase" id="RU367044"/>
    </source>
</evidence>
<feature type="chain" id="PRO_5025083000" description="S-protein homolog" evidence="6">
    <location>
        <begin position="26"/>
        <end position="140"/>
    </location>
</feature>
<dbReference type="Pfam" id="PF05938">
    <property type="entry name" value="Self-incomp_S1"/>
    <property type="match status" value="1"/>
</dbReference>
<organism evidence="7 8">
    <name type="scientific">Ricinus communis</name>
    <name type="common">Castor bean</name>
    <dbReference type="NCBI Taxonomy" id="3988"/>
    <lineage>
        <taxon>Eukaryota</taxon>
        <taxon>Viridiplantae</taxon>
        <taxon>Streptophyta</taxon>
        <taxon>Embryophyta</taxon>
        <taxon>Tracheophyta</taxon>
        <taxon>Spermatophyta</taxon>
        <taxon>Magnoliopsida</taxon>
        <taxon>eudicotyledons</taxon>
        <taxon>Gunneridae</taxon>
        <taxon>Pentapetalae</taxon>
        <taxon>rosids</taxon>
        <taxon>fabids</taxon>
        <taxon>Malpighiales</taxon>
        <taxon>Euphorbiaceae</taxon>
        <taxon>Acalyphoideae</taxon>
        <taxon>Acalypheae</taxon>
        <taxon>Ricinus</taxon>
    </lineage>
</organism>
<comment type="similarity">
    <text evidence="2 6">Belongs to the plant self-incompatibility (S1) protein family.</text>
</comment>
<keyword evidence="4 6" id="KW-0964">Secreted</keyword>
<dbReference type="EMBL" id="EQ973814">
    <property type="protein sequence ID" value="EEF45214.1"/>
    <property type="molecule type" value="Genomic_DNA"/>
</dbReference>
<keyword evidence="5 6" id="KW-0732">Signal</keyword>
<evidence type="ECO:0000313" key="7">
    <source>
        <dbReference type="EMBL" id="EEF45214.1"/>
    </source>
</evidence>
<gene>
    <name evidence="7" type="ORF">RCOM_0910750</name>
</gene>
<evidence type="ECO:0000313" key="8">
    <source>
        <dbReference type="Proteomes" id="UP000008311"/>
    </source>
</evidence>
<dbReference type="PROSITE" id="PS51257">
    <property type="entry name" value="PROKAR_LIPOPROTEIN"/>
    <property type="match status" value="1"/>
</dbReference>
<name>B9RTI2_RICCO</name>
<dbReference type="InterPro" id="IPR010264">
    <property type="entry name" value="Self-incomp_S1"/>
</dbReference>
<dbReference type="Proteomes" id="UP000008311">
    <property type="component" value="Unassembled WGS sequence"/>
</dbReference>
<keyword evidence="3 6" id="KW-0713">Self-incompatibility</keyword>
<evidence type="ECO:0000256" key="3">
    <source>
        <dbReference type="ARBA" id="ARBA00022471"/>
    </source>
</evidence>
<dbReference type="InParanoid" id="B9RTI2"/>